<feature type="compositionally biased region" description="Basic and acidic residues" evidence="2">
    <location>
        <begin position="379"/>
        <end position="400"/>
    </location>
</feature>
<evidence type="ECO:0000256" key="1">
    <source>
        <dbReference type="ARBA" id="ARBA00023002"/>
    </source>
</evidence>
<dbReference type="AlphaFoldDB" id="A0A286DVF4"/>
<dbReference type="Pfam" id="PF13738">
    <property type="entry name" value="Pyr_redox_3"/>
    <property type="match status" value="1"/>
</dbReference>
<evidence type="ECO:0000313" key="3">
    <source>
        <dbReference type="EMBL" id="SOD62651.1"/>
    </source>
</evidence>
<dbReference type="PANTHER" id="PTHR43539">
    <property type="entry name" value="FLAVIN-BINDING MONOOXYGENASE-LIKE PROTEIN (AFU_ORTHOLOGUE AFUA_4G09220)"/>
    <property type="match status" value="1"/>
</dbReference>
<evidence type="ECO:0000256" key="2">
    <source>
        <dbReference type="SAM" id="MobiDB-lite"/>
    </source>
</evidence>
<protein>
    <submittedName>
        <fullName evidence="3">Putative flavoprotein involved in K+ transport</fullName>
    </submittedName>
</protein>
<dbReference type="GO" id="GO:0004497">
    <property type="term" value="F:monooxygenase activity"/>
    <property type="evidence" value="ECO:0007669"/>
    <property type="project" value="TreeGrafter"/>
</dbReference>
<dbReference type="SUPFAM" id="SSF51905">
    <property type="entry name" value="FAD/NAD(P)-binding domain"/>
    <property type="match status" value="2"/>
</dbReference>
<dbReference type="EMBL" id="OCNE01000007">
    <property type="protein sequence ID" value="SOD62651.1"/>
    <property type="molecule type" value="Genomic_DNA"/>
</dbReference>
<sequence length="400" mass="43746">MEHVDLLVIGAGQSGLSTAAVAARTGWSRPLVLEAGGDTAGAWPSYYDSLTLFSPARYSALPGHPFPGDPDRYPTRDEVADYLRTVAKSLDADIRTHAPVTAVRPTSGDAFTVETGNGEQWSARAVVAASGAFTHPHSPDLPGRRSYAGRQLHSADYRSPVDFEGARVLVVGAGNSAIQIAADLAPLARVTLASRAPVRWMAQRVLGRDIHWWTRYTGLDIAPIRRQLARLPVSVLDDGTYRNALEKGGVDRREMFNALTEEGVIWADGTRETVDAVIWATGYRHRYPYLTGTPALDDRHRPLQRLGVSTTVPGLGYVGIEFQRGFASNSLRGAARDAKYVLTRLRRAAPRGRRPPSATSPADQEPSHEPPQRPRGRHRSDDVPPRRRGTDHLPGRDRRG</sequence>
<proteinExistence type="predicted"/>
<reference evidence="3 4" key="1">
    <citation type="submission" date="2017-09" db="EMBL/GenBank/DDBJ databases">
        <authorList>
            <person name="Ehlers B."/>
            <person name="Leendertz F.H."/>
        </authorList>
    </citation>
    <scope>NUCLEOTIDE SEQUENCE [LARGE SCALE GENOMIC DNA]</scope>
    <source>
        <strain evidence="3 4">CGMCC 4.7095</strain>
    </source>
</reference>
<dbReference type="Proteomes" id="UP000219072">
    <property type="component" value="Unassembled WGS sequence"/>
</dbReference>
<accession>A0A286DVF4</accession>
<feature type="region of interest" description="Disordered" evidence="2">
    <location>
        <begin position="345"/>
        <end position="400"/>
    </location>
</feature>
<dbReference type="PRINTS" id="PR00368">
    <property type="entry name" value="FADPNR"/>
</dbReference>
<dbReference type="Gene3D" id="3.50.50.60">
    <property type="entry name" value="FAD/NAD(P)-binding domain"/>
    <property type="match status" value="1"/>
</dbReference>
<dbReference type="PANTHER" id="PTHR43539:SF78">
    <property type="entry name" value="FLAVIN-CONTAINING MONOOXYGENASE"/>
    <property type="match status" value="1"/>
</dbReference>
<keyword evidence="4" id="KW-1185">Reference proteome</keyword>
<dbReference type="OrthoDB" id="9808049at2"/>
<evidence type="ECO:0000313" key="4">
    <source>
        <dbReference type="Proteomes" id="UP000219072"/>
    </source>
</evidence>
<name>A0A286DVF4_9ACTN</name>
<dbReference type="InterPro" id="IPR036188">
    <property type="entry name" value="FAD/NAD-bd_sf"/>
</dbReference>
<gene>
    <name evidence="3" type="ORF">SAMN06297387_10724</name>
</gene>
<dbReference type="GO" id="GO:0050660">
    <property type="term" value="F:flavin adenine dinucleotide binding"/>
    <property type="evidence" value="ECO:0007669"/>
    <property type="project" value="TreeGrafter"/>
</dbReference>
<dbReference type="RefSeq" id="WP_097231125.1">
    <property type="nucleotide sequence ID" value="NZ_OCNE01000007.1"/>
</dbReference>
<feature type="compositionally biased region" description="Basic residues" evidence="2">
    <location>
        <begin position="345"/>
        <end position="354"/>
    </location>
</feature>
<dbReference type="InterPro" id="IPR050982">
    <property type="entry name" value="Auxin_biosynth/cation_transpt"/>
</dbReference>
<organism evidence="3 4">
    <name type="scientific">Streptomyces zhaozhouensis</name>
    <dbReference type="NCBI Taxonomy" id="1300267"/>
    <lineage>
        <taxon>Bacteria</taxon>
        <taxon>Bacillati</taxon>
        <taxon>Actinomycetota</taxon>
        <taxon>Actinomycetes</taxon>
        <taxon>Kitasatosporales</taxon>
        <taxon>Streptomycetaceae</taxon>
        <taxon>Streptomyces</taxon>
    </lineage>
</organism>
<keyword evidence="1" id="KW-0560">Oxidoreductase</keyword>
<dbReference type="PRINTS" id="PR00469">
    <property type="entry name" value="PNDRDTASEII"/>
</dbReference>